<gene>
    <name evidence="1" type="ORF">TJEJU_1667</name>
</gene>
<evidence type="ECO:0000313" key="2">
    <source>
        <dbReference type="Proteomes" id="UP000215214"/>
    </source>
</evidence>
<dbReference type="PROSITE" id="PS51257">
    <property type="entry name" value="PROKAR_LIPOPROTEIN"/>
    <property type="match status" value="1"/>
</dbReference>
<keyword evidence="1" id="KW-0449">Lipoprotein</keyword>
<dbReference type="EMBL" id="LT899436">
    <property type="protein sequence ID" value="SNR15388.1"/>
    <property type="molecule type" value="Genomic_DNA"/>
</dbReference>
<dbReference type="RefSeq" id="WP_095071069.1">
    <property type="nucleotide sequence ID" value="NZ_LT899436.1"/>
</dbReference>
<dbReference type="OrthoDB" id="1062680at2"/>
<dbReference type="KEGG" id="tje:TJEJU_1667"/>
<accession>A0A238UA06</accession>
<sequence>MKQRFFLIFMCTFTLLMIGSCIEPIELNNDQSFKSNIVVRAIITNEFKKHTVKISKTVPINATEANPEKNATVNIIDNNGTTYNFVETSDGIYTSTMEFAAVTDKEYTLKIKTENGNSYTSTPEKLPLVAEIDEIKISVEDNTTENIQEAVVRVNSKQTNDSGKYYRYEFDETYKIQALFWVNETISIRSNTSPYEFELVRKDPDIFGDGTCYGNEKSKEILITETASLNEDQVLGFAIQKIPIKHFKIGRRYSILVKQYVVNQNTYNFYENLKKFSDSNNIFFETQVGNIPNNISSETNPDDITVGFFEVSSVSSKRVFFNRSEFTNIDFEDYTSLLVCEGTRQPRVEDSSGNSPLLKSLEGGWIFLKEPADPSPSNPYILIRKFCGDCSHLGQPTVPSFWVE</sequence>
<proteinExistence type="predicted"/>
<keyword evidence="2" id="KW-1185">Reference proteome</keyword>
<reference evidence="1 2" key="1">
    <citation type="submission" date="2017-07" db="EMBL/GenBank/DDBJ databases">
        <authorList>
            <person name="Sun Z.S."/>
            <person name="Albrecht U."/>
            <person name="Echele G."/>
            <person name="Lee C.C."/>
        </authorList>
    </citation>
    <scope>NUCLEOTIDE SEQUENCE [LARGE SCALE GENOMIC DNA]</scope>
    <source>
        <strain evidence="2">type strain: KCTC 22618</strain>
    </source>
</reference>
<evidence type="ECO:0000313" key="1">
    <source>
        <dbReference type="EMBL" id="SNR15388.1"/>
    </source>
</evidence>
<dbReference type="Pfam" id="PF14054">
    <property type="entry name" value="DUF4249"/>
    <property type="match status" value="1"/>
</dbReference>
<name>A0A238UA06_9FLAO</name>
<protein>
    <submittedName>
        <fullName evidence="1">Probable lipoprotein</fullName>
    </submittedName>
</protein>
<dbReference type="Proteomes" id="UP000215214">
    <property type="component" value="Chromosome TJEJU"/>
</dbReference>
<dbReference type="InterPro" id="IPR025345">
    <property type="entry name" value="DUF4249"/>
</dbReference>
<dbReference type="AlphaFoldDB" id="A0A238UA06"/>
<organism evidence="1 2">
    <name type="scientific">Tenacibaculum jejuense</name>
    <dbReference type="NCBI Taxonomy" id="584609"/>
    <lineage>
        <taxon>Bacteria</taxon>
        <taxon>Pseudomonadati</taxon>
        <taxon>Bacteroidota</taxon>
        <taxon>Flavobacteriia</taxon>
        <taxon>Flavobacteriales</taxon>
        <taxon>Flavobacteriaceae</taxon>
        <taxon>Tenacibaculum</taxon>
    </lineage>
</organism>